<dbReference type="HOGENOM" id="CLU_005391_1_0_1"/>
<dbReference type="InterPro" id="IPR050740">
    <property type="entry name" value="Aldehyde_DH_Superfamily"/>
</dbReference>
<accession>A0A0C3E3T7</accession>
<keyword evidence="2" id="KW-0521">NADP</keyword>
<dbReference type="InterPro" id="IPR015590">
    <property type="entry name" value="Aldehyde_DH_dom"/>
</dbReference>
<organism evidence="5 6">
    <name type="scientific">Oidiodendron maius (strain Zn)</name>
    <dbReference type="NCBI Taxonomy" id="913774"/>
    <lineage>
        <taxon>Eukaryota</taxon>
        <taxon>Fungi</taxon>
        <taxon>Dikarya</taxon>
        <taxon>Ascomycota</taxon>
        <taxon>Pezizomycotina</taxon>
        <taxon>Leotiomycetes</taxon>
        <taxon>Leotiomycetes incertae sedis</taxon>
        <taxon>Myxotrichaceae</taxon>
        <taxon>Oidiodendron</taxon>
    </lineage>
</organism>
<dbReference type="Gene3D" id="3.40.309.10">
    <property type="entry name" value="Aldehyde Dehydrogenase, Chain A, domain 2"/>
    <property type="match status" value="1"/>
</dbReference>
<dbReference type="AlphaFoldDB" id="A0A0C3E3T7"/>
<evidence type="ECO:0000256" key="1">
    <source>
        <dbReference type="ARBA" id="ARBA00009986"/>
    </source>
</evidence>
<dbReference type="CDD" id="cd07105">
    <property type="entry name" value="ALDH_SaliADH"/>
    <property type="match status" value="1"/>
</dbReference>
<evidence type="ECO:0000259" key="4">
    <source>
        <dbReference type="Pfam" id="PF00171"/>
    </source>
</evidence>
<name>A0A0C3E3T7_OIDMZ</name>
<dbReference type="InterPro" id="IPR016161">
    <property type="entry name" value="Ald_DH/histidinol_DH"/>
</dbReference>
<evidence type="ECO:0000313" key="5">
    <source>
        <dbReference type="EMBL" id="KIN09033.1"/>
    </source>
</evidence>
<dbReference type="SUPFAM" id="SSF53720">
    <property type="entry name" value="ALDH-like"/>
    <property type="match status" value="1"/>
</dbReference>
<dbReference type="InterPro" id="IPR016162">
    <property type="entry name" value="Ald_DH_N"/>
</dbReference>
<dbReference type="GO" id="GO:0009450">
    <property type="term" value="P:gamma-aminobutyric acid catabolic process"/>
    <property type="evidence" value="ECO:0007669"/>
    <property type="project" value="TreeGrafter"/>
</dbReference>
<evidence type="ECO:0000313" key="6">
    <source>
        <dbReference type="Proteomes" id="UP000054321"/>
    </source>
</evidence>
<dbReference type="Gene3D" id="3.40.605.10">
    <property type="entry name" value="Aldehyde Dehydrogenase, Chain A, domain 1"/>
    <property type="match status" value="1"/>
</dbReference>
<reference evidence="5 6" key="1">
    <citation type="submission" date="2014-04" db="EMBL/GenBank/DDBJ databases">
        <authorList>
            <consortium name="DOE Joint Genome Institute"/>
            <person name="Kuo A."/>
            <person name="Martino E."/>
            <person name="Perotto S."/>
            <person name="Kohler A."/>
            <person name="Nagy L.G."/>
            <person name="Floudas D."/>
            <person name="Copeland A."/>
            <person name="Barry K.W."/>
            <person name="Cichocki N."/>
            <person name="Veneault-Fourrey C."/>
            <person name="LaButti K."/>
            <person name="Lindquist E.A."/>
            <person name="Lipzen A."/>
            <person name="Lundell T."/>
            <person name="Morin E."/>
            <person name="Murat C."/>
            <person name="Sun H."/>
            <person name="Tunlid A."/>
            <person name="Henrissat B."/>
            <person name="Grigoriev I.V."/>
            <person name="Hibbett D.S."/>
            <person name="Martin F."/>
            <person name="Nordberg H.P."/>
            <person name="Cantor M.N."/>
            <person name="Hua S.X."/>
        </authorList>
    </citation>
    <scope>NUCLEOTIDE SEQUENCE [LARGE SCALE GENOMIC DNA]</scope>
    <source>
        <strain evidence="5 6">Zn</strain>
    </source>
</reference>
<dbReference type="Proteomes" id="UP000054321">
    <property type="component" value="Unassembled WGS sequence"/>
</dbReference>
<protein>
    <recommendedName>
        <fullName evidence="4">Aldehyde dehydrogenase domain-containing protein</fullName>
    </recommendedName>
</protein>
<dbReference type="InParanoid" id="A0A0C3E3T7"/>
<gene>
    <name evidence="5" type="ORF">OIDMADRAFT_107312</name>
</gene>
<keyword evidence="3" id="KW-0560">Oxidoreductase</keyword>
<dbReference type="InterPro" id="IPR016163">
    <property type="entry name" value="Ald_DH_C"/>
</dbReference>
<sequence>MGFAPTTVPSLIGGKDEFAASTFAVTDPSTGEVCWEVSSISEQDARRAADTAQAAFSAWAATKPLARQAILFKAADLMEERSDELVTYLCTEMGTDAGTARQLVVELAITMMRDIACRIGEVYGTVPVLGNEGQSGMVWKEPYGVILGIVPWNAPYVFGVRAAATAIATGNTTILKSSEMTPRCYWALGRAFHDAGVPAGVVNVVSCRRTDAPLVVNALIEHPAVKKINFTGSASTGRKIAQQCGFNLKPTLLELGGKNSAIILPDADLKKAARGCLIGAFANSGQICMSTDIIMVHRDIAKEFLDTLKITLEEMTTSSGSLPIVISSDAASRIKATIEDAMKKGGELFHGGLPAPGQKGAQVIPTVIGGLSTDMDLWKEEAFGPLVGYRLISNEEEAVKLANSPGYGLSAAVFTSDLRKAFALAKKIESGAVHINSMTVNVEVPMPFGGVKNSGWGRFNSKDGMEEFLTTKSVTWDD</sequence>
<dbReference type="STRING" id="913774.A0A0C3E3T7"/>
<evidence type="ECO:0000256" key="2">
    <source>
        <dbReference type="ARBA" id="ARBA00022857"/>
    </source>
</evidence>
<dbReference type="OrthoDB" id="310895at2759"/>
<dbReference type="PANTHER" id="PTHR43353">
    <property type="entry name" value="SUCCINATE-SEMIALDEHYDE DEHYDROGENASE, MITOCHONDRIAL"/>
    <property type="match status" value="1"/>
</dbReference>
<dbReference type="EMBL" id="KN832870">
    <property type="protein sequence ID" value="KIN09033.1"/>
    <property type="molecule type" value="Genomic_DNA"/>
</dbReference>
<proteinExistence type="inferred from homology"/>
<comment type="similarity">
    <text evidence="1">Belongs to the aldehyde dehydrogenase family.</text>
</comment>
<dbReference type="FunFam" id="3.40.605.10:FF:000012">
    <property type="entry name" value="NAD-dependent succinate-semialdehyde dehydrogenase"/>
    <property type="match status" value="1"/>
</dbReference>
<evidence type="ECO:0000256" key="3">
    <source>
        <dbReference type="ARBA" id="ARBA00023002"/>
    </source>
</evidence>
<keyword evidence="6" id="KW-1185">Reference proteome</keyword>
<dbReference type="Pfam" id="PF00171">
    <property type="entry name" value="Aldedh"/>
    <property type="match status" value="1"/>
</dbReference>
<feature type="domain" description="Aldehyde dehydrogenase" evidence="4">
    <location>
        <begin position="21"/>
        <end position="474"/>
    </location>
</feature>
<reference evidence="6" key="2">
    <citation type="submission" date="2015-01" db="EMBL/GenBank/DDBJ databases">
        <title>Evolutionary Origins and Diversification of the Mycorrhizal Mutualists.</title>
        <authorList>
            <consortium name="DOE Joint Genome Institute"/>
            <consortium name="Mycorrhizal Genomics Consortium"/>
            <person name="Kohler A."/>
            <person name="Kuo A."/>
            <person name="Nagy L.G."/>
            <person name="Floudas D."/>
            <person name="Copeland A."/>
            <person name="Barry K.W."/>
            <person name="Cichocki N."/>
            <person name="Veneault-Fourrey C."/>
            <person name="LaButti K."/>
            <person name="Lindquist E.A."/>
            <person name="Lipzen A."/>
            <person name="Lundell T."/>
            <person name="Morin E."/>
            <person name="Murat C."/>
            <person name="Riley R."/>
            <person name="Ohm R."/>
            <person name="Sun H."/>
            <person name="Tunlid A."/>
            <person name="Henrissat B."/>
            <person name="Grigoriev I.V."/>
            <person name="Hibbett D.S."/>
            <person name="Martin F."/>
        </authorList>
    </citation>
    <scope>NUCLEOTIDE SEQUENCE [LARGE SCALE GENOMIC DNA]</scope>
    <source>
        <strain evidence="6">Zn</strain>
    </source>
</reference>
<dbReference type="GO" id="GO:0004777">
    <property type="term" value="F:succinate-semialdehyde dehydrogenase (NAD+) activity"/>
    <property type="evidence" value="ECO:0007669"/>
    <property type="project" value="TreeGrafter"/>
</dbReference>
<dbReference type="PANTHER" id="PTHR43353:SF2">
    <property type="entry name" value="ALDEHYDE DEHYDROGENASE FAMILY PROTEIN (AFU_ORTHOLOGUE AFUA_8G05520)"/>
    <property type="match status" value="1"/>
</dbReference>